<evidence type="ECO:0000313" key="2">
    <source>
        <dbReference type="EMBL" id="KAG0532636.1"/>
    </source>
</evidence>
<reference evidence="2" key="2">
    <citation type="submission" date="2020-10" db="EMBL/GenBank/DDBJ databases">
        <authorList>
            <person name="Cooper E.A."/>
            <person name="Brenton Z.W."/>
            <person name="Flinn B.S."/>
            <person name="Jenkins J."/>
            <person name="Shu S."/>
            <person name="Flowers D."/>
            <person name="Luo F."/>
            <person name="Wang Y."/>
            <person name="Xia P."/>
            <person name="Barry K."/>
            <person name="Daum C."/>
            <person name="Lipzen A."/>
            <person name="Yoshinaga Y."/>
            <person name="Schmutz J."/>
            <person name="Saski C."/>
            <person name="Vermerris W."/>
            <person name="Kresovich S."/>
        </authorList>
    </citation>
    <scope>NUCLEOTIDE SEQUENCE</scope>
</reference>
<dbReference type="AlphaFoldDB" id="A0A921R3D5"/>
<reference evidence="2" key="1">
    <citation type="journal article" date="2019" name="BMC Genomics">
        <title>A new reference genome for Sorghum bicolor reveals high levels of sequence similarity between sweet and grain genotypes: implications for the genetics of sugar metabolism.</title>
        <authorList>
            <person name="Cooper E.A."/>
            <person name="Brenton Z.W."/>
            <person name="Flinn B.S."/>
            <person name="Jenkins J."/>
            <person name="Shu S."/>
            <person name="Flowers D."/>
            <person name="Luo F."/>
            <person name="Wang Y."/>
            <person name="Xia P."/>
            <person name="Barry K."/>
            <person name="Daum C."/>
            <person name="Lipzen A."/>
            <person name="Yoshinaga Y."/>
            <person name="Schmutz J."/>
            <person name="Saski C."/>
            <person name="Vermerris W."/>
            <person name="Kresovich S."/>
        </authorList>
    </citation>
    <scope>NUCLEOTIDE SEQUENCE</scope>
</reference>
<dbReference type="EMBL" id="CM027683">
    <property type="protein sequence ID" value="KAG0532636.1"/>
    <property type="molecule type" value="Genomic_DNA"/>
</dbReference>
<comment type="caution">
    <text evidence="2">The sequence shown here is derived from an EMBL/GenBank/DDBJ whole genome shotgun (WGS) entry which is preliminary data.</text>
</comment>
<sequence length="58" mass="6607">MQFLNLNKQNNRRKQTSPCGREKQVEKSSNVRGAMKIGNYCTNQPGCLQQKTHLGTQI</sequence>
<proteinExistence type="predicted"/>
<feature type="region of interest" description="Disordered" evidence="1">
    <location>
        <begin position="1"/>
        <end position="33"/>
    </location>
</feature>
<organism evidence="2 3">
    <name type="scientific">Sorghum bicolor</name>
    <name type="common">Sorghum</name>
    <name type="synonym">Sorghum vulgare</name>
    <dbReference type="NCBI Taxonomy" id="4558"/>
    <lineage>
        <taxon>Eukaryota</taxon>
        <taxon>Viridiplantae</taxon>
        <taxon>Streptophyta</taxon>
        <taxon>Embryophyta</taxon>
        <taxon>Tracheophyta</taxon>
        <taxon>Spermatophyta</taxon>
        <taxon>Magnoliopsida</taxon>
        <taxon>Liliopsida</taxon>
        <taxon>Poales</taxon>
        <taxon>Poaceae</taxon>
        <taxon>PACMAD clade</taxon>
        <taxon>Panicoideae</taxon>
        <taxon>Andropogonodae</taxon>
        <taxon>Andropogoneae</taxon>
        <taxon>Sorghinae</taxon>
        <taxon>Sorghum</taxon>
    </lineage>
</organism>
<accession>A0A921R3D5</accession>
<dbReference type="Proteomes" id="UP000807115">
    <property type="component" value="Chromosome 4"/>
</dbReference>
<evidence type="ECO:0000256" key="1">
    <source>
        <dbReference type="SAM" id="MobiDB-lite"/>
    </source>
</evidence>
<protein>
    <submittedName>
        <fullName evidence="2">Uncharacterized protein</fullName>
    </submittedName>
</protein>
<name>A0A921R3D5_SORBI</name>
<evidence type="ECO:0000313" key="3">
    <source>
        <dbReference type="Proteomes" id="UP000807115"/>
    </source>
</evidence>
<gene>
    <name evidence="2" type="ORF">BDA96_04G124400</name>
</gene>